<dbReference type="AlphaFoldDB" id="A0A369JVY8"/>
<proteinExistence type="predicted"/>
<dbReference type="InParanoid" id="A0A369JVY8"/>
<gene>
    <name evidence="1" type="ORF">Hypma_009028</name>
</gene>
<accession>A0A369JVY8</accession>
<keyword evidence="2" id="KW-1185">Reference proteome</keyword>
<reference evidence="1" key="1">
    <citation type="submission" date="2018-04" db="EMBL/GenBank/DDBJ databases">
        <title>Whole genome sequencing of Hypsizygus marmoreus.</title>
        <authorList>
            <person name="Choi I.-G."/>
            <person name="Min B."/>
            <person name="Kim J.-G."/>
            <person name="Kim S."/>
            <person name="Oh Y.-L."/>
            <person name="Kong W.-S."/>
            <person name="Park H."/>
            <person name="Jeong J."/>
            <person name="Song E.-S."/>
        </authorList>
    </citation>
    <scope>NUCLEOTIDE SEQUENCE [LARGE SCALE GENOMIC DNA]</scope>
    <source>
        <strain evidence="1">51987-8</strain>
    </source>
</reference>
<dbReference type="OrthoDB" id="3212455at2759"/>
<protein>
    <submittedName>
        <fullName evidence="1">Uncharacterized protein</fullName>
    </submittedName>
</protein>
<dbReference type="EMBL" id="LUEZ02000046">
    <property type="protein sequence ID" value="RDB23544.1"/>
    <property type="molecule type" value="Genomic_DNA"/>
</dbReference>
<organism evidence="1 2">
    <name type="scientific">Hypsizygus marmoreus</name>
    <name type="common">White beech mushroom</name>
    <name type="synonym">Agaricus marmoreus</name>
    <dbReference type="NCBI Taxonomy" id="39966"/>
    <lineage>
        <taxon>Eukaryota</taxon>
        <taxon>Fungi</taxon>
        <taxon>Dikarya</taxon>
        <taxon>Basidiomycota</taxon>
        <taxon>Agaricomycotina</taxon>
        <taxon>Agaricomycetes</taxon>
        <taxon>Agaricomycetidae</taxon>
        <taxon>Agaricales</taxon>
        <taxon>Tricholomatineae</taxon>
        <taxon>Lyophyllaceae</taxon>
        <taxon>Hypsizygus</taxon>
    </lineage>
</organism>
<evidence type="ECO:0000313" key="1">
    <source>
        <dbReference type="EMBL" id="RDB23544.1"/>
    </source>
</evidence>
<evidence type="ECO:0000313" key="2">
    <source>
        <dbReference type="Proteomes" id="UP000076154"/>
    </source>
</evidence>
<name>A0A369JVY8_HYPMA</name>
<sequence>MMQNGTLAVAIVQRQVMIVQATRSHARRDKYLDVHTYSPFGDRIFLASAVPKARIAPTDILTIFPASDNARVPAQGMLELPQQAFFEFKELSSRHQQKCESLWSAWTQAH</sequence>
<dbReference type="Proteomes" id="UP000076154">
    <property type="component" value="Unassembled WGS sequence"/>
</dbReference>
<comment type="caution">
    <text evidence="1">The sequence shown here is derived from an EMBL/GenBank/DDBJ whole genome shotgun (WGS) entry which is preliminary data.</text>
</comment>